<protein>
    <submittedName>
        <fullName evidence="1">Uncharacterized protein</fullName>
    </submittedName>
</protein>
<dbReference type="EMBL" id="BPLR01000140">
    <property type="protein sequence ID" value="GIY92428.1"/>
    <property type="molecule type" value="Genomic_DNA"/>
</dbReference>
<organism evidence="1 2">
    <name type="scientific">Caerostris extrusa</name>
    <name type="common">Bark spider</name>
    <name type="synonym">Caerostris bankana</name>
    <dbReference type="NCBI Taxonomy" id="172846"/>
    <lineage>
        <taxon>Eukaryota</taxon>
        <taxon>Metazoa</taxon>
        <taxon>Ecdysozoa</taxon>
        <taxon>Arthropoda</taxon>
        <taxon>Chelicerata</taxon>
        <taxon>Arachnida</taxon>
        <taxon>Araneae</taxon>
        <taxon>Araneomorphae</taxon>
        <taxon>Entelegynae</taxon>
        <taxon>Araneoidea</taxon>
        <taxon>Araneidae</taxon>
        <taxon>Caerostris</taxon>
    </lineage>
</organism>
<accession>A0AAV4XCL0</accession>
<keyword evidence="2" id="KW-1185">Reference proteome</keyword>
<gene>
    <name evidence="1" type="ORF">CEXT_174501</name>
</gene>
<name>A0AAV4XCL0_CAEEX</name>
<evidence type="ECO:0000313" key="2">
    <source>
        <dbReference type="Proteomes" id="UP001054945"/>
    </source>
</evidence>
<reference evidence="1 2" key="1">
    <citation type="submission" date="2021-06" db="EMBL/GenBank/DDBJ databases">
        <title>Caerostris extrusa draft genome.</title>
        <authorList>
            <person name="Kono N."/>
            <person name="Arakawa K."/>
        </authorList>
    </citation>
    <scope>NUCLEOTIDE SEQUENCE [LARGE SCALE GENOMIC DNA]</scope>
</reference>
<evidence type="ECO:0000313" key="1">
    <source>
        <dbReference type="EMBL" id="GIY92428.1"/>
    </source>
</evidence>
<dbReference type="Proteomes" id="UP001054945">
    <property type="component" value="Unassembled WGS sequence"/>
</dbReference>
<comment type="caution">
    <text evidence="1">The sequence shown here is derived from an EMBL/GenBank/DDBJ whole genome shotgun (WGS) entry which is preliminary data.</text>
</comment>
<proteinExistence type="predicted"/>
<sequence length="213" mass="25002">MGLPERLLLNRHLTLSLPIHKIKHLSKEEILRKKMELILVKADLYPEKHNKKEQTTELNILLKLRWLQENCFQCLQVQPRGIFFGKSDAKSVRNAALLFLEINNNRAQDALFRTVPVNIVLLLLFDYRELLLWNGFGAVEVRTVSAANEWLKKEIPQRKEQTSELNTLFKARRLQENCFNISKYHNQKEFSFGNQAQKSVLRNAASLFLEIKY</sequence>
<dbReference type="AlphaFoldDB" id="A0AAV4XCL0"/>